<dbReference type="NCBIfam" id="TIGR00125">
    <property type="entry name" value="cyt_tran_rel"/>
    <property type="match status" value="1"/>
</dbReference>
<keyword evidence="4" id="KW-0460">Magnesium</keyword>
<feature type="domain" description="Cytidyltransferase-like" evidence="7">
    <location>
        <begin position="184"/>
        <end position="305"/>
    </location>
</feature>
<organism evidence="8 9">
    <name type="scientific">Mucilaginibacter gynuensis</name>
    <dbReference type="NCBI Taxonomy" id="1302236"/>
    <lineage>
        <taxon>Bacteria</taxon>
        <taxon>Pseudomonadati</taxon>
        <taxon>Bacteroidota</taxon>
        <taxon>Sphingobacteriia</taxon>
        <taxon>Sphingobacteriales</taxon>
        <taxon>Sphingobacteriaceae</taxon>
        <taxon>Mucilaginibacter</taxon>
    </lineage>
</organism>
<reference evidence="9" key="1">
    <citation type="journal article" date="2019" name="Int. J. Syst. Evol. Microbiol.">
        <title>The Global Catalogue of Microorganisms (GCM) 10K type strain sequencing project: providing services to taxonomists for standard genome sequencing and annotation.</title>
        <authorList>
            <consortium name="The Broad Institute Genomics Platform"/>
            <consortium name="The Broad Institute Genome Sequencing Center for Infectious Disease"/>
            <person name="Wu L."/>
            <person name="Ma J."/>
        </authorList>
    </citation>
    <scope>NUCLEOTIDE SEQUENCE [LARGE SCALE GENOMIC DNA]</scope>
    <source>
        <strain evidence="9">JCM 17705</strain>
    </source>
</reference>
<dbReference type="PANTHER" id="PTHR21174:SF0">
    <property type="entry name" value="HD PHOSPHOHYDROLASE FAMILY PROTEIN-RELATED"/>
    <property type="match status" value="1"/>
</dbReference>
<dbReference type="EMBL" id="BAABFT010000001">
    <property type="protein sequence ID" value="GAA4309711.1"/>
    <property type="molecule type" value="Genomic_DNA"/>
</dbReference>
<gene>
    <name evidence="8" type="ORF">GCM10023149_04140</name>
</gene>
<dbReference type="InterPro" id="IPR001980">
    <property type="entry name" value="PPAT"/>
</dbReference>
<dbReference type="EC" id="2.7.7.3" evidence="1"/>
<dbReference type="Proteomes" id="UP001500582">
    <property type="component" value="Unassembled WGS sequence"/>
</dbReference>
<keyword evidence="3" id="KW-0963">Cytoplasm</keyword>
<dbReference type="InterPro" id="IPR014729">
    <property type="entry name" value="Rossmann-like_a/b/a_fold"/>
</dbReference>
<evidence type="ECO:0000256" key="3">
    <source>
        <dbReference type="ARBA" id="ARBA00022490"/>
    </source>
</evidence>
<proteinExistence type="predicted"/>
<keyword evidence="5" id="KW-0173">Coenzyme A biosynthesis</keyword>
<protein>
    <recommendedName>
        <fullName evidence="2">Phosphopantetheine adenylyltransferase</fullName>
        <ecNumber evidence="1">2.7.7.3</ecNumber>
    </recommendedName>
</protein>
<dbReference type="InterPro" id="IPR004821">
    <property type="entry name" value="Cyt_trans-like"/>
</dbReference>
<evidence type="ECO:0000256" key="2">
    <source>
        <dbReference type="ARBA" id="ARBA00013868"/>
    </source>
</evidence>
<dbReference type="Pfam" id="PF01467">
    <property type="entry name" value="CTP_transf_like"/>
    <property type="match status" value="1"/>
</dbReference>
<evidence type="ECO:0000256" key="4">
    <source>
        <dbReference type="ARBA" id="ARBA00022842"/>
    </source>
</evidence>
<dbReference type="SUPFAM" id="SSF109604">
    <property type="entry name" value="HD-domain/PDEase-like"/>
    <property type="match status" value="1"/>
</dbReference>
<evidence type="ECO:0000256" key="6">
    <source>
        <dbReference type="ARBA" id="ARBA00029346"/>
    </source>
</evidence>
<keyword evidence="9" id="KW-1185">Reference proteome</keyword>
<sequence>MIITDKTERLQELGLSAGLFDYYREPHRFYHTLEHLDDIYQQLQNNNLGDNDALLLATVFHDIIYDPRSATNEEDSAKYFNEVFHGDQVLKDTVTEIIIDTKTHQPKSELSRIFSEADLNILRQPFSKLMVYERQIFKEFQFVDYSIYRQKRVEVLEELRLQVNNPALDTLIDYVKAFRPSVAVYPGSFNPFHKGHYNILQKAERIFDKVIIARGVNPGKDAVTRDLPEALKYRQMASYEGLLTDFIDTLDYDVTVIRGLRNGSDLQYELNQYRYLQELSDNKISVTAIFCDMEFEHISSTGIRQLEKYGKAGEYLL</sequence>
<comment type="catalytic activity">
    <reaction evidence="6">
        <text>(R)-4'-phosphopantetheine + ATP + H(+) = 3'-dephospho-CoA + diphosphate</text>
        <dbReference type="Rhea" id="RHEA:19801"/>
        <dbReference type="ChEBI" id="CHEBI:15378"/>
        <dbReference type="ChEBI" id="CHEBI:30616"/>
        <dbReference type="ChEBI" id="CHEBI:33019"/>
        <dbReference type="ChEBI" id="CHEBI:57328"/>
        <dbReference type="ChEBI" id="CHEBI:61723"/>
        <dbReference type="EC" id="2.7.7.3"/>
    </reaction>
</comment>
<dbReference type="SUPFAM" id="SSF52374">
    <property type="entry name" value="Nucleotidylyl transferase"/>
    <property type="match status" value="1"/>
</dbReference>
<dbReference type="RefSeq" id="WP_345209321.1">
    <property type="nucleotide sequence ID" value="NZ_BAABFT010000001.1"/>
</dbReference>
<comment type="caution">
    <text evidence="8">The sequence shown here is derived from an EMBL/GenBank/DDBJ whole genome shotgun (WGS) entry which is preliminary data.</text>
</comment>
<evidence type="ECO:0000259" key="7">
    <source>
        <dbReference type="Pfam" id="PF01467"/>
    </source>
</evidence>
<name>A0ABP8FRS9_9SPHI</name>
<dbReference type="PRINTS" id="PR01020">
    <property type="entry name" value="LPSBIOSNTHSS"/>
</dbReference>
<evidence type="ECO:0000256" key="5">
    <source>
        <dbReference type="ARBA" id="ARBA00022993"/>
    </source>
</evidence>
<accession>A0ABP8FRS9</accession>
<dbReference type="PANTHER" id="PTHR21174">
    <property type="match status" value="1"/>
</dbReference>
<evidence type="ECO:0000256" key="1">
    <source>
        <dbReference type="ARBA" id="ARBA00012392"/>
    </source>
</evidence>
<dbReference type="InterPro" id="IPR009218">
    <property type="entry name" value="HD_phosphohydro"/>
</dbReference>
<dbReference type="Gene3D" id="1.10.3210.10">
    <property type="entry name" value="Hypothetical protein af1432"/>
    <property type="match status" value="1"/>
</dbReference>
<evidence type="ECO:0000313" key="9">
    <source>
        <dbReference type="Proteomes" id="UP001500582"/>
    </source>
</evidence>
<dbReference type="Gene3D" id="3.40.50.620">
    <property type="entry name" value="HUPs"/>
    <property type="match status" value="1"/>
</dbReference>
<evidence type="ECO:0000313" key="8">
    <source>
        <dbReference type="EMBL" id="GAA4309711.1"/>
    </source>
</evidence>